<dbReference type="SMART" id="SM00950">
    <property type="entry name" value="Piwi"/>
    <property type="match status" value="1"/>
</dbReference>
<dbReference type="WBParaSite" id="PTRK_0000146200.1">
    <property type="protein sequence ID" value="PTRK_0000146200.1"/>
    <property type="gene ID" value="PTRK_0000146200"/>
</dbReference>
<dbReference type="Pfam" id="PF02171">
    <property type="entry name" value="Piwi"/>
    <property type="match status" value="1"/>
</dbReference>
<evidence type="ECO:0000259" key="1">
    <source>
        <dbReference type="PROSITE" id="PS50821"/>
    </source>
</evidence>
<dbReference type="Gene3D" id="2.170.260.10">
    <property type="entry name" value="paz domain"/>
    <property type="match status" value="1"/>
</dbReference>
<dbReference type="InterPro" id="IPR003165">
    <property type="entry name" value="Piwi"/>
</dbReference>
<dbReference type="SUPFAM" id="SSF101690">
    <property type="entry name" value="PAZ domain"/>
    <property type="match status" value="1"/>
</dbReference>
<dbReference type="InterPro" id="IPR003100">
    <property type="entry name" value="PAZ_dom"/>
</dbReference>
<organism evidence="3 4">
    <name type="scientific">Parastrongyloides trichosuri</name>
    <name type="common">Possum-specific nematode worm</name>
    <dbReference type="NCBI Taxonomy" id="131310"/>
    <lineage>
        <taxon>Eukaryota</taxon>
        <taxon>Metazoa</taxon>
        <taxon>Ecdysozoa</taxon>
        <taxon>Nematoda</taxon>
        <taxon>Chromadorea</taxon>
        <taxon>Rhabditida</taxon>
        <taxon>Tylenchina</taxon>
        <taxon>Panagrolaimomorpha</taxon>
        <taxon>Strongyloidoidea</taxon>
        <taxon>Strongyloididae</taxon>
        <taxon>Parastrongyloides</taxon>
    </lineage>
</organism>
<dbReference type="PROSITE" id="PS50821">
    <property type="entry name" value="PAZ"/>
    <property type="match status" value="1"/>
</dbReference>
<dbReference type="Gene3D" id="3.30.420.10">
    <property type="entry name" value="Ribonuclease H-like superfamily/Ribonuclease H"/>
    <property type="match status" value="1"/>
</dbReference>
<evidence type="ECO:0000313" key="4">
    <source>
        <dbReference type="WBParaSite" id="PTRK_0000146200.1"/>
    </source>
</evidence>
<dbReference type="CDD" id="cd02846">
    <property type="entry name" value="PAZ_argonaute_like"/>
    <property type="match status" value="1"/>
</dbReference>
<feature type="domain" description="PAZ" evidence="1">
    <location>
        <begin position="252"/>
        <end position="363"/>
    </location>
</feature>
<sequence>MSSEKIATQLHKLSFEEGTVWYRYKCKVEVVYPNSDKVRDLTFTNEDETSIKSSLPQMEKKGACKFAVKKACEKSNNFGVGSLAYAYDGISNFVSNSKIVGKQSVVLDRDDLGSTFKAVFRRGSVKVSLDEEVTCSQIALSKVELNADNEEYQLIKNCLELITLQQATNDPSIGGGGYVQLNSGKTLTERKSEYQRESTGPGRVIIGGFTKSIKLLNIDGPTLALSIDVTKNVYYKAEPLDKIIKDEIFGGRVPRDLNTFRNSINDNNIKGVHVQTTHRKHGEIFKFNHDLHTGTARNTFLDIKNGARRSVEEYFAEKYHFKLRYPEWPLFVHKFKRVTMENGEKKTEIILNYYPLEVLSIIPGQQVPVNKMDSISAVSQQKINTRGPYDRKSGATDQFNKLGASLEGNLFSKFGIIISPSTSFVTSSVAQPVSVQVGQCHFSRGDYGKIKNDNKPGFYGTTSRYDLLIVSNNHCEDRTIETFLQRYINRCKDNRIVFETTNNFHKCNTGMEEERLITELKNACKKIRNPFVLMIDSKRIKHSHISLKVFEQETGILTQHVTFEVVAKCPNQIMTLDNVIRKTNAKMGGLNFHVELNEKYLKSFNIHSNEVLYIGLDLALSVCGTIIQDSATSVGGWCANLGKRYGQFCGDYWYQNKNCADSFLIEEEQLKGIFNRILSKWNENNPGNVPKKIIFFRCGLNELQFKKALDIEVDILINMKKKMSEIFGRDVSHCKYTYVFVSKKDNTRFYSLKENDVVENLKPGTFISNEFSLYNEIRMYSKVNASCLGTAQLPLYYLAYDENEGQERITKEILQSIVNMLCFTYDIIPAAVSIPAPAYIAGQFVKRGNNNNQGFAKINKAQFQVEDYVTYSREKNYSGSALEFVRFNA</sequence>
<dbReference type="Pfam" id="PF02170">
    <property type="entry name" value="PAZ"/>
    <property type="match status" value="1"/>
</dbReference>
<protein>
    <submittedName>
        <fullName evidence="4">Piwi domain-containing protein</fullName>
    </submittedName>
</protein>
<dbReference type="SUPFAM" id="SSF53098">
    <property type="entry name" value="Ribonuclease H-like"/>
    <property type="match status" value="1"/>
</dbReference>
<reference evidence="4" key="1">
    <citation type="submission" date="2017-02" db="UniProtKB">
        <authorList>
            <consortium name="WormBaseParasite"/>
        </authorList>
    </citation>
    <scope>IDENTIFICATION</scope>
</reference>
<dbReference type="PROSITE" id="PS50822">
    <property type="entry name" value="PIWI"/>
    <property type="match status" value="1"/>
</dbReference>
<accession>A0A0N4Z3G3</accession>
<dbReference type="STRING" id="131310.A0A0N4Z3G3"/>
<evidence type="ECO:0000313" key="3">
    <source>
        <dbReference type="Proteomes" id="UP000038045"/>
    </source>
</evidence>
<dbReference type="Gene3D" id="3.40.50.2300">
    <property type="match status" value="1"/>
</dbReference>
<feature type="domain" description="Piwi" evidence="2">
    <location>
        <begin position="555"/>
        <end position="853"/>
    </location>
</feature>
<dbReference type="AlphaFoldDB" id="A0A0N4Z3G3"/>
<dbReference type="Proteomes" id="UP000038045">
    <property type="component" value="Unplaced"/>
</dbReference>
<dbReference type="PANTHER" id="PTHR22891">
    <property type="entry name" value="EUKARYOTIC TRANSLATION INITIATION FACTOR 2C"/>
    <property type="match status" value="1"/>
</dbReference>
<dbReference type="InterPro" id="IPR036085">
    <property type="entry name" value="PAZ_dom_sf"/>
</dbReference>
<dbReference type="GO" id="GO:0003723">
    <property type="term" value="F:RNA binding"/>
    <property type="evidence" value="ECO:0007669"/>
    <property type="project" value="InterPro"/>
</dbReference>
<name>A0A0N4Z3G3_PARTI</name>
<evidence type="ECO:0000259" key="2">
    <source>
        <dbReference type="PROSITE" id="PS50822"/>
    </source>
</evidence>
<keyword evidence="3" id="KW-1185">Reference proteome</keyword>
<dbReference type="InterPro" id="IPR036397">
    <property type="entry name" value="RNaseH_sf"/>
</dbReference>
<dbReference type="InterPro" id="IPR012337">
    <property type="entry name" value="RNaseH-like_sf"/>
</dbReference>
<proteinExistence type="predicted"/>